<dbReference type="PROSITE" id="PS00107">
    <property type="entry name" value="PROTEIN_KINASE_ATP"/>
    <property type="match status" value="1"/>
</dbReference>
<gene>
    <name evidence="12" type="ORF">TPAR_05882</name>
</gene>
<evidence type="ECO:0000256" key="7">
    <source>
        <dbReference type="ARBA" id="ARBA00047899"/>
    </source>
</evidence>
<evidence type="ECO:0000313" key="13">
    <source>
        <dbReference type="Proteomes" id="UP000237481"/>
    </source>
</evidence>
<dbReference type="Proteomes" id="UP000237481">
    <property type="component" value="Unassembled WGS sequence"/>
</dbReference>
<evidence type="ECO:0000256" key="1">
    <source>
        <dbReference type="ARBA" id="ARBA00012513"/>
    </source>
</evidence>
<organism evidence="12 13">
    <name type="scientific">Tolypocladium paradoxum</name>
    <dbReference type="NCBI Taxonomy" id="94208"/>
    <lineage>
        <taxon>Eukaryota</taxon>
        <taxon>Fungi</taxon>
        <taxon>Dikarya</taxon>
        <taxon>Ascomycota</taxon>
        <taxon>Pezizomycotina</taxon>
        <taxon>Sordariomycetes</taxon>
        <taxon>Hypocreomycetidae</taxon>
        <taxon>Hypocreales</taxon>
        <taxon>Ophiocordycipitaceae</taxon>
        <taxon>Tolypocladium</taxon>
    </lineage>
</organism>
<keyword evidence="3" id="KW-0808">Transferase</keyword>
<evidence type="ECO:0000256" key="2">
    <source>
        <dbReference type="ARBA" id="ARBA00022527"/>
    </source>
</evidence>
<dbReference type="STRING" id="94208.A0A2S4KUV1"/>
<comment type="catalytic activity">
    <reaction evidence="8">
        <text>L-seryl-[protein] + ATP = O-phospho-L-seryl-[protein] + ADP + H(+)</text>
        <dbReference type="Rhea" id="RHEA:17989"/>
        <dbReference type="Rhea" id="RHEA-COMP:9863"/>
        <dbReference type="Rhea" id="RHEA-COMP:11604"/>
        <dbReference type="ChEBI" id="CHEBI:15378"/>
        <dbReference type="ChEBI" id="CHEBI:29999"/>
        <dbReference type="ChEBI" id="CHEBI:30616"/>
        <dbReference type="ChEBI" id="CHEBI:83421"/>
        <dbReference type="ChEBI" id="CHEBI:456216"/>
        <dbReference type="EC" id="2.7.11.1"/>
    </reaction>
</comment>
<dbReference type="InterPro" id="IPR011009">
    <property type="entry name" value="Kinase-like_dom_sf"/>
</dbReference>
<dbReference type="SUPFAM" id="SSF56112">
    <property type="entry name" value="Protein kinase-like (PK-like)"/>
    <property type="match status" value="1"/>
</dbReference>
<keyword evidence="6 9" id="KW-0067">ATP-binding</keyword>
<dbReference type="Gene3D" id="1.10.510.10">
    <property type="entry name" value="Transferase(Phosphotransferase) domain 1"/>
    <property type="match status" value="1"/>
</dbReference>
<dbReference type="PANTHER" id="PTHR47634">
    <property type="entry name" value="PROTEIN KINASE DOMAIN-CONTAINING PROTEIN-RELATED"/>
    <property type="match status" value="1"/>
</dbReference>
<dbReference type="OrthoDB" id="5979581at2759"/>
<reference evidence="12 13" key="1">
    <citation type="submission" date="2018-01" db="EMBL/GenBank/DDBJ databases">
        <title>Harnessing the power of phylogenomics to disentangle the directionality and signatures of interkingdom host jumping in the parasitic fungal genus Tolypocladium.</title>
        <authorList>
            <person name="Quandt C.A."/>
            <person name="Patterson W."/>
            <person name="Spatafora J.W."/>
        </authorList>
    </citation>
    <scope>NUCLEOTIDE SEQUENCE [LARGE SCALE GENOMIC DNA]</scope>
    <source>
        <strain evidence="12 13">NRBC 100945</strain>
    </source>
</reference>
<keyword evidence="13" id="KW-1185">Reference proteome</keyword>
<dbReference type="PANTHER" id="PTHR47634:SF9">
    <property type="entry name" value="PROTEIN KINASE DOMAIN-CONTAINING PROTEIN-RELATED"/>
    <property type="match status" value="1"/>
</dbReference>
<feature type="domain" description="Protein kinase" evidence="11">
    <location>
        <begin position="100"/>
        <end position="486"/>
    </location>
</feature>
<dbReference type="GO" id="GO:0004674">
    <property type="term" value="F:protein serine/threonine kinase activity"/>
    <property type="evidence" value="ECO:0007669"/>
    <property type="project" value="UniProtKB-KW"/>
</dbReference>
<evidence type="ECO:0000256" key="6">
    <source>
        <dbReference type="ARBA" id="ARBA00022840"/>
    </source>
</evidence>
<evidence type="ECO:0000256" key="3">
    <source>
        <dbReference type="ARBA" id="ARBA00022679"/>
    </source>
</evidence>
<comment type="similarity">
    <text evidence="10">Belongs to the protein kinase superfamily.</text>
</comment>
<feature type="binding site" evidence="9">
    <location>
        <position position="135"/>
    </location>
    <ligand>
        <name>ATP</name>
        <dbReference type="ChEBI" id="CHEBI:30616"/>
    </ligand>
</feature>
<keyword evidence="5 12" id="KW-0418">Kinase</keyword>
<dbReference type="PROSITE" id="PS00108">
    <property type="entry name" value="PROTEIN_KINASE_ST"/>
    <property type="match status" value="1"/>
</dbReference>
<name>A0A2S4KUV1_9HYPO</name>
<proteinExistence type="inferred from homology"/>
<accession>A0A2S4KUV1</accession>
<dbReference type="Pfam" id="PF00069">
    <property type="entry name" value="Pkinase"/>
    <property type="match status" value="1"/>
</dbReference>
<dbReference type="EC" id="2.7.11.1" evidence="1"/>
<dbReference type="SMART" id="SM00220">
    <property type="entry name" value="S_TKc"/>
    <property type="match status" value="1"/>
</dbReference>
<dbReference type="AlphaFoldDB" id="A0A2S4KUV1"/>
<dbReference type="GO" id="GO:0000245">
    <property type="term" value="P:spliceosomal complex assembly"/>
    <property type="evidence" value="ECO:0007669"/>
    <property type="project" value="TreeGrafter"/>
</dbReference>
<protein>
    <recommendedName>
        <fullName evidence="1">non-specific serine/threonine protein kinase</fullName>
        <ecNumber evidence="1">2.7.11.1</ecNumber>
    </recommendedName>
</protein>
<dbReference type="GO" id="GO:0005524">
    <property type="term" value="F:ATP binding"/>
    <property type="evidence" value="ECO:0007669"/>
    <property type="project" value="UniProtKB-UniRule"/>
</dbReference>
<dbReference type="EMBL" id="PKSG01000606">
    <property type="protein sequence ID" value="POR33931.1"/>
    <property type="molecule type" value="Genomic_DNA"/>
</dbReference>
<dbReference type="InterPro" id="IPR000719">
    <property type="entry name" value="Prot_kinase_dom"/>
</dbReference>
<dbReference type="InterPro" id="IPR051334">
    <property type="entry name" value="SRPK"/>
</dbReference>
<evidence type="ECO:0000256" key="10">
    <source>
        <dbReference type="RuleBase" id="RU000304"/>
    </source>
</evidence>
<dbReference type="Gene3D" id="3.30.200.20">
    <property type="entry name" value="Phosphorylase Kinase, domain 1"/>
    <property type="match status" value="1"/>
</dbReference>
<evidence type="ECO:0000256" key="9">
    <source>
        <dbReference type="PROSITE-ProRule" id="PRU10141"/>
    </source>
</evidence>
<evidence type="ECO:0000259" key="11">
    <source>
        <dbReference type="PROSITE" id="PS50011"/>
    </source>
</evidence>
<evidence type="ECO:0000313" key="12">
    <source>
        <dbReference type="EMBL" id="POR33931.1"/>
    </source>
</evidence>
<dbReference type="GO" id="GO:0050684">
    <property type="term" value="P:regulation of mRNA processing"/>
    <property type="evidence" value="ECO:0007669"/>
    <property type="project" value="TreeGrafter"/>
</dbReference>
<keyword evidence="4 9" id="KW-0547">Nucleotide-binding</keyword>
<keyword evidence="2 10" id="KW-0723">Serine/threonine-protein kinase</keyword>
<dbReference type="PROSITE" id="PS50011">
    <property type="entry name" value="PROTEIN_KINASE_DOM"/>
    <property type="match status" value="1"/>
</dbReference>
<evidence type="ECO:0000256" key="5">
    <source>
        <dbReference type="ARBA" id="ARBA00022777"/>
    </source>
</evidence>
<evidence type="ECO:0000256" key="4">
    <source>
        <dbReference type="ARBA" id="ARBA00022741"/>
    </source>
</evidence>
<comment type="caution">
    <text evidence="12">The sequence shown here is derived from an EMBL/GenBank/DDBJ whole genome shotgun (WGS) entry which is preliminary data.</text>
</comment>
<comment type="catalytic activity">
    <reaction evidence="7">
        <text>L-threonyl-[protein] + ATP = O-phospho-L-threonyl-[protein] + ADP + H(+)</text>
        <dbReference type="Rhea" id="RHEA:46608"/>
        <dbReference type="Rhea" id="RHEA-COMP:11060"/>
        <dbReference type="Rhea" id="RHEA-COMP:11605"/>
        <dbReference type="ChEBI" id="CHEBI:15378"/>
        <dbReference type="ChEBI" id="CHEBI:30013"/>
        <dbReference type="ChEBI" id="CHEBI:30616"/>
        <dbReference type="ChEBI" id="CHEBI:61977"/>
        <dbReference type="ChEBI" id="CHEBI:456216"/>
        <dbReference type="EC" id="2.7.11.1"/>
    </reaction>
</comment>
<dbReference type="InterPro" id="IPR008271">
    <property type="entry name" value="Ser/Thr_kinase_AS"/>
</dbReference>
<evidence type="ECO:0000256" key="8">
    <source>
        <dbReference type="ARBA" id="ARBA00048679"/>
    </source>
</evidence>
<dbReference type="InterPro" id="IPR017441">
    <property type="entry name" value="Protein_kinase_ATP_BS"/>
</dbReference>
<sequence>MVSLRLSTSTAASWALRLVASSCCPRPHRFMHAGLSASMPSRRFGLAGLRLRQHRACASRVSPTPELLPLDTPVDEERVPGYKPEHYYPANPGDVLENRYQLDAKIGWGSSSTVWLAHDIQSRAWLTPKRHVAIKICNCDTSEEDRTHELDITMRISSANPQCPGRAILGTAIEGYIIKSSRGDKHLALVFEPMREPLWLFKRRITHEDRITDESLPFMKTYIRILLEGLDYMHSQCHIIHTDLKLDNIMVSFEDQSTIEAFVQGQATHPMARKHVSGHTVYRCHNDFGPITHGLGNMIPHITDFGLAQRGDKAEPLIHPIQPNEFRAPEVLFGIGWSYSADIWNFGAMIWELLTGCSLFRQPRTDPYSPAQHLADMITLIGQIPPLLIQRERDMRHWRWRPAALNPEGRLSSNAAEFYGGPFFTDDSTFTRNDLIHTGRNLESEVPKCILEENHAELFLKFIRRMLCWVPEERATAADLLNDPWLDPSTK</sequence>